<dbReference type="Gene3D" id="3.40.50.150">
    <property type="entry name" value="Vaccinia Virus protein VP39"/>
    <property type="match status" value="1"/>
</dbReference>
<evidence type="ECO:0000256" key="4">
    <source>
        <dbReference type="SAM" id="MobiDB-lite"/>
    </source>
</evidence>
<dbReference type="Proteomes" id="UP000649179">
    <property type="component" value="Unassembled WGS sequence"/>
</dbReference>
<feature type="region of interest" description="Disordered" evidence="4">
    <location>
        <begin position="1"/>
        <end position="22"/>
    </location>
</feature>
<protein>
    <submittedName>
        <fullName evidence="6">SAM-dependent methyltransferase</fullName>
    </submittedName>
</protein>
<feature type="domain" description="Methyltransferase type 12" evidence="5">
    <location>
        <begin position="63"/>
        <end position="162"/>
    </location>
</feature>
<dbReference type="AlphaFoldDB" id="A0A917F8R2"/>
<dbReference type="InterPro" id="IPR013217">
    <property type="entry name" value="Methyltransf_12"/>
</dbReference>
<evidence type="ECO:0000256" key="2">
    <source>
        <dbReference type="ARBA" id="ARBA00022679"/>
    </source>
</evidence>
<comment type="caution">
    <text evidence="6">The sequence shown here is derived from an EMBL/GenBank/DDBJ whole genome shotgun (WGS) entry which is preliminary data.</text>
</comment>
<keyword evidence="2" id="KW-0808">Transferase</keyword>
<organism evidence="6 7">
    <name type="scientific">Marmoricola endophyticus</name>
    <dbReference type="NCBI Taxonomy" id="2040280"/>
    <lineage>
        <taxon>Bacteria</taxon>
        <taxon>Bacillati</taxon>
        <taxon>Actinomycetota</taxon>
        <taxon>Actinomycetes</taxon>
        <taxon>Propionibacteriales</taxon>
        <taxon>Nocardioidaceae</taxon>
        <taxon>Marmoricola</taxon>
    </lineage>
</organism>
<dbReference type="GO" id="GO:0008168">
    <property type="term" value="F:methyltransferase activity"/>
    <property type="evidence" value="ECO:0007669"/>
    <property type="project" value="UniProtKB-KW"/>
</dbReference>
<dbReference type="CDD" id="cd02440">
    <property type="entry name" value="AdoMet_MTases"/>
    <property type="match status" value="1"/>
</dbReference>
<evidence type="ECO:0000259" key="5">
    <source>
        <dbReference type="Pfam" id="PF08242"/>
    </source>
</evidence>
<evidence type="ECO:0000313" key="6">
    <source>
        <dbReference type="EMBL" id="GGF53816.1"/>
    </source>
</evidence>
<keyword evidence="7" id="KW-1185">Reference proteome</keyword>
<dbReference type="PANTHER" id="PTHR43464">
    <property type="entry name" value="METHYLTRANSFERASE"/>
    <property type="match status" value="1"/>
</dbReference>
<evidence type="ECO:0000313" key="7">
    <source>
        <dbReference type="Proteomes" id="UP000649179"/>
    </source>
</evidence>
<keyword evidence="3" id="KW-0949">S-adenosyl-L-methionine</keyword>
<gene>
    <name evidence="6" type="ORF">GCM10011519_29660</name>
</gene>
<dbReference type="GO" id="GO:0032259">
    <property type="term" value="P:methylation"/>
    <property type="evidence" value="ECO:0007669"/>
    <property type="project" value="UniProtKB-KW"/>
</dbReference>
<accession>A0A917F8R2</accession>
<reference evidence="6" key="2">
    <citation type="submission" date="2020-09" db="EMBL/GenBank/DDBJ databases">
        <authorList>
            <person name="Sun Q."/>
            <person name="Zhou Y."/>
        </authorList>
    </citation>
    <scope>NUCLEOTIDE SEQUENCE</scope>
    <source>
        <strain evidence="6">CGMCC 1.16067</strain>
    </source>
</reference>
<feature type="compositionally biased region" description="Basic residues" evidence="4">
    <location>
        <begin position="1"/>
        <end position="12"/>
    </location>
</feature>
<dbReference type="SUPFAM" id="SSF53335">
    <property type="entry name" value="S-adenosyl-L-methionine-dependent methyltransferases"/>
    <property type="match status" value="1"/>
</dbReference>
<sequence length="220" mass="23294">MRGVGHRGRGGRKALVSTPATRWEQGDHSHYADRFTRLIAAGEDIDGEARLVDVLAPRGARVLDAGSGMGRVGAALAGRGHDVTCVEKDAELVAAARTSYPDLPVVTADLLDLTPELLARAGRPTSYDVVVAVGNVMVYVAEDTEEQVLRSLAALLAPGGRVLVGFKTAHGPRNAAAYPEAAFRTDVEAVGLVVEHRFGGYDLRETDPDYAVFVLGRPPA</sequence>
<dbReference type="PANTHER" id="PTHR43464:SF19">
    <property type="entry name" value="UBIQUINONE BIOSYNTHESIS O-METHYLTRANSFERASE, MITOCHONDRIAL"/>
    <property type="match status" value="1"/>
</dbReference>
<dbReference type="Pfam" id="PF08242">
    <property type="entry name" value="Methyltransf_12"/>
    <property type="match status" value="1"/>
</dbReference>
<proteinExistence type="predicted"/>
<evidence type="ECO:0000256" key="3">
    <source>
        <dbReference type="ARBA" id="ARBA00022691"/>
    </source>
</evidence>
<dbReference type="InterPro" id="IPR029063">
    <property type="entry name" value="SAM-dependent_MTases_sf"/>
</dbReference>
<evidence type="ECO:0000256" key="1">
    <source>
        <dbReference type="ARBA" id="ARBA00022603"/>
    </source>
</evidence>
<keyword evidence="1 6" id="KW-0489">Methyltransferase</keyword>
<reference evidence="6" key="1">
    <citation type="journal article" date="2014" name="Int. J. Syst. Evol. Microbiol.">
        <title>Complete genome sequence of Corynebacterium casei LMG S-19264T (=DSM 44701T), isolated from a smear-ripened cheese.</title>
        <authorList>
            <consortium name="US DOE Joint Genome Institute (JGI-PGF)"/>
            <person name="Walter F."/>
            <person name="Albersmeier A."/>
            <person name="Kalinowski J."/>
            <person name="Ruckert C."/>
        </authorList>
    </citation>
    <scope>NUCLEOTIDE SEQUENCE</scope>
    <source>
        <strain evidence="6">CGMCC 1.16067</strain>
    </source>
</reference>
<dbReference type="EMBL" id="BMKQ01000001">
    <property type="protein sequence ID" value="GGF53816.1"/>
    <property type="molecule type" value="Genomic_DNA"/>
</dbReference>
<name>A0A917F8R2_9ACTN</name>